<reference evidence="2 3" key="1">
    <citation type="submission" date="2016-11" db="EMBL/GenBank/DDBJ databases">
        <authorList>
            <consortium name="Urmite Genomes"/>
        </authorList>
    </citation>
    <scope>NUCLEOTIDE SEQUENCE [LARGE SCALE GENOMIC DNA]</scope>
    <source>
        <strain evidence="2 3">A11</strain>
    </source>
</reference>
<dbReference type="OrthoDB" id="10080at10239"/>
<dbReference type="KEGG" id="vg:30523188"/>
<name>A0A1M7XUP9_9VIRU</name>
<evidence type="ECO:0000313" key="3">
    <source>
        <dbReference type="Proteomes" id="UP000201465"/>
    </source>
</evidence>
<feature type="domain" description="DUF4326" evidence="1">
    <location>
        <begin position="23"/>
        <end position="111"/>
    </location>
</feature>
<sequence length="117" mass="13037">MQTMSSTVSLCCEHTTKVVKIARKNGQVVQGCDVYIGRACYMGGWQLPKSKWANPFSVKECGSAEKAVEKFEEYLLSRDDLMEDIGELKGKILGCWCKKKGHEACHGDVLKKYADLA</sequence>
<gene>
    <name evidence="2" type="ORF">BQ3484_232</name>
</gene>
<evidence type="ECO:0000313" key="2">
    <source>
        <dbReference type="EMBL" id="SHO33300.1"/>
    </source>
</evidence>
<dbReference type="GeneID" id="30523188"/>
<dbReference type="RefSeq" id="YP_009329172.1">
    <property type="nucleotide sequence ID" value="NC_032108.1"/>
</dbReference>
<dbReference type="Pfam" id="PF14216">
    <property type="entry name" value="DUF4326"/>
    <property type="match status" value="1"/>
</dbReference>
<accession>A0A1M7XUP9</accession>
<evidence type="ECO:0000259" key="1">
    <source>
        <dbReference type="Pfam" id="PF14216"/>
    </source>
</evidence>
<dbReference type="InterPro" id="IPR025475">
    <property type="entry name" value="DUF4326"/>
</dbReference>
<dbReference type="Proteomes" id="UP000201465">
    <property type="component" value="Segment"/>
</dbReference>
<protein>
    <submittedName>
        <fullName evidence="2">Protein conntaining DUF domain</fullName>
    </submittedName>
</protein>
<organism evidence="2 3">
    <name type="scientific">Cedratvirus A11</name>
    <dbReference type="NCBI Taxonomy" id="1903266"/>
    <lineage>
        <taxon>Viruses</taxon>
        <taxon>Pithoviruses</taxon>
        <taxon>Orthocedratvirinae</taxon>
        <taxon>Alphacedratvirus</taxon>
        <taxon>Alphacedratvirus aljazairmassiliense</taxon>
    </lineage>
</organism>
<dbReference type="EMBL" id="LT671577">
    <property type="protein sequence ID" value="SHO33300.1"/>
    <property type="molecule type" value="Genomic_DNA"/>
</dbReference>
<proteinExistence type="predicted"/>
<keyword evidence="3" id="KW-1185">Reference proteome</keyword>